<dbReference type="AlphaFoldDB" id="A0A517M5Y0"/>
<dbReference type="InterPro" id="IPR029016">
    <property type="entry name" value="GAF-like_dom_sf"/>
</dbReference>
<proteinExistence type="predicted"/>
<dbReference type="PANTHER" id="PTHR43156">
    <property type="entry name" value="STAGE II SPORULATION PROTEIN E-RELATED"/>
    <property type="match status" value="1"/>
</dbReference>
<dbReference type="Gene3D" id="3.60.40.10">
    <property type="entry name" value="PPM-type phosphatase domain"/>
    <property type="match status" value="1"/>
</dbReference>
<dbReference type="InterPro" id="IPR052016">
    <property type="entry name" value="Bact_Sigma-Reg"/>
</dbReference>
<dbReference type="SUPFAM" id="SSF55781">
    <property type="entry name" value="GAF domain-like"/>
    <property type="match status" value="1"/>
</dbReference>
<organism evidence="4 5">
    <name type="scientific">Rosistilla ulvae</name>
    <dbReference type="NCBI Taxonomy" id="1930277"/>
    <lineage>
        <taxon>Bacteria</taxon>
        <taxon>Pseudomonadati</taxon>
        <taxon>Planctomycetota</taxon>
        <taxon>Planctomycetia</taxon>
        <taxon>Pirellulales</taxon>
        <taxon>Pirellulaceae</taxon>
        <taxon>Rosistilla</taxon>
    </lineage>
</organism>
<dbReference type="EMBL" id="CP036261">
    <property type="protein sequence ID" value="QDS90277.1"/>
    <property type="molecule type" value="Genomic_DNA"/>
</dbReference>
<dbReference type="InterPro" id="IPR003018">
    <property type="entry name" value="GAF"/>
</dbReference>
<keyword evidence="1 4" id="KW-0378">Hydrolase</keyword>
<feature type="domain" description="GAF" evidence="2">
    <location>
        <begin position="70"/>
        <end position="212"/>
    </location>
</feature>
<reference evidence="4 5" key="1">
    <citation type="submission" date="2019-02" db="EMBL/GenBank/DDBJ databases">
        <title>Deep-cultivation of Planctomycetes and their phenomic and genomic characterization uncovers novel biology.</title>
        <authorList>
            <person name="Wiegand S."/>
            <person name="Jogler M."/>
            <person name="Boedeker C."/>
            <person name="Pinto D."/>
            <person name="Vollmers J."/>
            <person name="Rivas-Marin E."/>
            <person name="Kohn T."/>
            <person name="Peeters S.H."/>
            <person name="Heuer A."/>
            <person name="Rast P."/>
            <person name="Oberbeckmann S."/>
            <person name="Bunk B."/>
            <person name="Jeske O."/>
            <person name="Meyerdierks A."/>
            <person name="Storesund J.E."/>
            <person name="Kallscheuer N."/>
            <person name="Luecker S."/>
            <person name="Lage O.M."/>
            <person name="Pohl T."/>
            <person name="Merkel B.J."/>
            <person name="Hornburger P."/>
            <person name="Mueller R.-W."/>
            <person name="Bruemmer F."/>
            <person name="Labrenz M."/>
            <person name="Spormann A.M."/>
            <person name="Op den Camp H."/>
            <person name="Overmann J."/>
            <person name="Amann R."/>
            <person name="Jetten M.S.M."/>
            <person name="Mascher T."/>
            <person name="Medema M.H."/>
            <person name="Devos D.P."/>
            <person name="Kaster A.-K."/>
            <person name="Ovreas L."/>
            <person name="Rohde M."/>
            <person name="Galperin M.Y."/>
            <person name="Jogler C."/>
        </authorList>
    </citation>
    <scope>NUCLEOTIDE SEQUENCE [LARGE SCALE GENOMIC DNA]</scope>
    <source>
        <strain evidence="4 5">EC9</strain>
    </source>
</reference>
<name>A0A517M5Y0_9BACT</name>
<evidence type="ECO:0000256" key="1">
    <source>
        <dbReference type="ARBA" id="ARBA00022801"/>
    </source>
</evidence>
<dbReference type="InterPro" id="IPR001932">
    <property type="entry name" value="PPM-type_phosphatase-like_dom"/>
</dbReference>
<dbReference type="SMART" id="SM00331">
    <property type="entry name" value="PP2C_SIG"/>
    <property type="match status" value="1"/>
</dbReference>
<feature type="domain" description="PPM-type phosphatase" evidence="3">
    <location>
        <begin position="239"/>
        <end position="452"/>
    </location>
</feature>
<dbReference type="Pfam" id="PF07228">
    <property type="entry name" value="SpoIIE"/>
    <property type="match status" value="1"/>
</dbReference>
<sequence length="453" mass="48097">MLLPACTEAMMDVDSADAQPAVSKSAAETLAQAASRIADRLREFEGLLRNQEATHAVEDANAGCVPAAGHIADRLEAVLKEASAATGCDAAGLYLLDADTSHLKLRSCFGLPKSRLAQPPRALRGALGDLEALVSPVVTIEDIPRMPHWESPEDRGAAIVVAIRGGDLPLGTLWLWDDQPRDITPAQQASATLAAGRIAAELEREVIGAAVAAQTDLREEMRSASAWQNRQLPPAVPLDKDWDVAGWNEAAEAVGGDWFAWDILPDGKIAIAIASVGTSGIESALTAATARSAWQSHTGYRHKTNQVLSRVNDTLWQTSTGDQSTSLLYATVDPETGEGQFSSAGKCQGLIVNQYGYRMLASPTELLGCDPDVRPLVHTMRLLPGEALVLVSQGAIASNGSPESGRLTQQALTDSIRQELVNGPEPALSCLRRLFAKSGPANADRSIAILQRQ</sequence>
<dbReference type="EC" id="3.1.3.3" evidence="4"/>
<dbReference type="SMART" id="SM00065">
    <property type="entry name" value="GAF"/>
    <property type="match status" value="1"/>
</dbReference>
<dbReference type="PANTHER" id="PTHR43156:SF2">
    <property type="entry name" value="STAGE II SPORULATION PROTEIN E"/>
    <property type="match status" value="1"/>
</dbReference>
<keyword evidence="5" id="KW-1185">Reference proteome</keyword>
<evidence type="ECO:0000313" key="5">
    <source>
        <dbReference type="Proteomes" id="UP000319557"/>
    </source>
</evidence>
<accession>A0A517M5Y0</accession>
<evidence type="ECO:0000259" key="3">
    <source>
        <dbReference type="SMART" id="SM00331"/>
    </source>
</evidence>
<protein>
    <submittedName>
        <fullName evidence="4">Phosphoserine phosphatase RsbU</fullName>
        <ecNumber evidence="4">3.1.3.3</ecNumber>
    </submittedName>
</protein>
<evidence type="ECO:0000313" key="4">
    <source>
        <dbReference type="EMBL" id="QDS90277.1"/>
    </source>
</evidence>
<gene>
    <name evidence="4" type="primary">rsbU_2</name>
    <name evidence="4" type="ORF">EC9_44840</name>
</gene>
<dbReference type="Gene3D" id="3.30.450.40">
    <property type="match status" value="1"/>
</dbReference>
<dbReference type="KEGG" id="ruv:EC9_44840"/>
<dbReference type="Proteomes" id="UP000319557">
    <property type="component" value="Chromosome"/>
</dbReference>
<dbReference type="InterPro" id="IPR036457">
    <property type="entry name" value="PPM-type-like_dom_sf"/>
</dbReference>
<evidence type="ECO:0000259" key="2">
    <source>
        <dbReference type="SMART" id="SM00065"/>
    </source>
</evidence>
<dbReference type="GO" id="GO:0016791">
    <property type="term" value="F:phosphatase activity"/>
    <property type="evidence" value="ECO:0007669"/>
    <property type="project" value="TreeGrafter"/>
</dbReference>